<feature type="transmembrane region" description="Helical" evidence="6">
    <location>
        <begin position="121"/>
        <end position="139"/>
    </location>
</feature>
<dbReference type="AlphaFoldDB" id="A0A9D7JZQ6"/>
<keyword evidence="3 6" id="KW-0812">Transmembrane</keyword>
<gene>
    <name evidence="7" type="ORF">IPL58_06450</name>
</gene>
<reference evidence="7" key="1">
    <citation type="submission" date="2020-10" db="EMBL/GenBank/DDBJ databases">
        <title>Connecting structure to function with the recovery of over 1000 high-quality activated sludge metagenome-assembled genomes encoding full-length rRNA genes using long-read sequencing.</title>
        <authorList>
            <person name="Singleton C.M."/>
            <person name="Petriglieri F."/>
            <person name="Kristensen J.M."/>
            <person name="Kirkegaard R.H."/>
            <person name="Michaelsen T.Y."/>
            <person name="Andersen M.H."/>
            <person name="Karst S.M."/>
            <person name="Dueholm M.S."/>
            <person name="Nielsen P.H."/>
            <person name="Albertsen M."/>
        </authorList>
    </citation>
    <scope>NUCLEOTIDE SEQUENCE</scope>
    <source>
        <strain evidence="7">Hirt_18-Q3-R61-65_BATAC.395</strain>
    </source>
</reference>
<evidence type="ECO:0000256" key="3">
    <source>
        <dbReference type="ARBA" id="ARBA00022692"/>
    </source>
</evidence>
<feature type="transmembrane region" description="Helical" evidence="6">
    <location>
        <begin position="145"/>
        <end position="166"/>
    </location>
</feature>
<dbReference type="PANTHER" id="PTHR11048:SF5">
    <property type="entry name" value="DECAPRENYL-PHOSPHATE PHOSPHORIBOSYLTRANSFERASE"/>
    <property type="match status" value="1"/>
</dbReference>
<dbReference type="NCBIfam" id="NF008977">
    <property type="entry name" value="PRK12324.1-2"/>
    <property type="match status" value="1"/>
</dbReference>
<comment type="caution">
    <text evidence="7">The sequence shown here is derived from an EMBL/GenBank/DDBJ whole genome shotgun (WGS) entry which is preliminary data.</text>
</comment>
<feature type="transmembrane region" description="Helical" evidence="6">
    <location>
        <begin position="226"/>
        <end position="243"/>
    </location>
</feature>
<dbReference type="GO" id="GO:0016757">
    <property type="term" value="F:glycosyltransferase activity"/>
    <property type="evidence" value="ECO:0007669"/>
    <property type="project" value="UniProtKB-KW"/>
</dbReference>
<keyword evidence="4 6" id="KW-1133">Transmembrane helix</keyword>
<dbReference type="GO" id="GO:0009247">
    <property type="term" value="P:glycolipid biosynthetic process"/>
    <property type="evidence" value="ECO:0007669"/>
    <property type="project" value="TreeGrafter"/>
</dbReference>
<dbReference type="Gene3D" id="1.10.357.140">
    <property type="entry name" value="UbiA prenyltransferase"/>
    <property type="match status" value="1"/>
</dbReference>
<evidence type="ECO:0000256" key="1">
    <source>
        <dbReference type="ARBA" id="ARBA00004141"/>
    </source>
</evidence>
<keyword evidence="5 6" id="KW-0472">Membrane</keyword>
<feature type="transmembrane region" description="Helical" evidence="6">
    <location>
        <begin position="95"/>
        <end position="114"/>
    </location>
</feature>
<name>A0A9D7JZQ6_9PROT</name>
<evidence type="ECO:0000256" key="4">
    <source>
        <dbReference type="ARBA" id="ARBA00022989"/>
    </source>
</evidence>
<evidence type="ECO:0000256" key="6">
    <source>
        <dbReference type="SAM" id="Phobius"/>
    </source>
</evidence>
<evidence type="ECO:0000256" key="2">
    <source>
        <dbReference type="ARBA" id="ARBA00022475"/>
    </source>
</evidence>
<dbReference type="InterPro" id="IPR044878">
    <property type="entry name" value="UbiA_sf"/>
</dbReference>
<dbReference type="GO" id="GO:0016765">
    <property type="term" value="F:transferase activity, transferring alkyl or aryl (other than methyl) groups"/>
    <property type="evidence" value="ECO:0007669"/>
    <property type="project" value="InterPro"/>
</dbReference>
<accession>A0A9D7JZQ6</accession>
<dbReference type="InterPro" id="IPR039653">
    <property type="entry name" value="Prenyltransferase"/>
</dbReference>
<keyword evidence="7" id="KW-0328">Glycosyltransferase</keyword>
<protein>
    <submittedName>
        <fullName evidence="7">Decaprenyl-phosphate phosphoribosyltransferase</fullName>
        <ecNumber evidence="7">2.4.2.45</ecNumber>
    </submittedName>
</protein>
<dbReference type="EMBL" id="JADJUC010000005">
    <property type="protein sequence ID" value="MBK8523775.1"/>
    <property type="molecule type" value="Genomic_DNA"/>
</dbReference>
<keyword evidence="7" id="KW-0808">Transferase</keyword>
<dbReference type="Proteomes" id="UP000886689">
    <property type="component" value="Unassembled WGS sequence"/>
</dbReference>
<dbReference type="PANTHER" id="PTHR11048">
    <property type="entry name" value="PRENYLTRANSFERASES"/>
    <property type="match status" value="1"/>
</dbReference>
<evidence type="ECO:0000313" key="8">
    <source>
        <dbReference type="Proteomes" id="UP000886689"/>
    </source>
</evidence>
<dbReference type="EC" id="2.4.2.45" evidence="7"/>
<feature type="transmembrane region" description="Helical" evidence="6">
    <location>
        <begin position="193"/>
        <end position="214"/>
    </location>
</feature>
<feature type="transmembrane region" description="Helical" evidence="6">
    <location>
        <begin position="27"/>
        <end position="47"/>
    </location>
</feature>
<dbReference type="InterPro" id="IPR000537">
    <property type="entry name" value="UbiA_prenyltransferase"/>
</dbReference>
<proteinExistence type="predicted"/>
<dbReference type="CDD" id="cd13963">
    <property type="entry name" value="PT_UbiA_2"/>
    <property type="match status" value="1"/>
</dbReference>
<dbReference type="Pfam" id="PF01040">
    <property type="entry name" value="UbiA"/>
    <property type="match status" value="1"/>
</dbReference>
<feature type="transmembrane region" description="Helical" evidence="6">
    <location>
        <begin position="68"/>
        <end position="89"/>
    </location>
</feature>
<evidence type="ECO:0000256" key="5">
    <source>
        <dbReference type="ARBA" id="ARBA00023136"/>
    </source>
</evidence>
<dbReference type="GO" id="GO:0005886">
    <property type="term" value="C:plasma membrane"/>
    <property type="evidence" value="ECO:0007669"/>
    <property type="project" value="TreeGrafter"/>
</dbReference>
<evidence type="ECO:0000313" key="7">
    <source>
        <dbReference type="EMBL" id="MBK8523775.1"/>
    </source>
</evidence>
<keyword evidence="2" id="KW-1003">Cell membrane</keyword>
<comment type="subcellular location">
    <subcellularLocation>
        <location evidence="1">Membrane</location>
        <topology evidence="1">Multi-pass membrane protein</topology>
    </subcellularLocation>
</comment>
<organism evidence="7 8">
    <name type="scientific">Candidatus Proximibacter danicus</name>
    <dbReference type="NCBI Taxonomy" id="2954365"/>
    <lineage>
        <taxon>Bacteria</taxon>
        <taxon>Pseudomonadati</taxon>
        <taxon>Pseudomonadota</taxon>
        <taxon>Betaproteobacteria</taxon>
        <taxon>Candidatus Proximibacter</taxon>
    </lineage>
</organism>
<sequence>MRPHQWVKSGFVFVGLLFGHGWNDGALVAQVLLAAGAFSLAASAVYVGNDLIDRENDRQHPEKCRRPLASGAIGVSSALFLGLACLLVAVGLAWMASPAVLGVVVAYLLLNVGYTLGLKHVVVLDVFIISAGFMLRILAGTVGVGIAPSNWLLLCGLMVTLFLGFAKRRAELKALDDDAASHRRVLEDYDPVLLDKLIGVCAAATIVSYSLYTVSPETVLMHGTDRLVATVPFVVYGMFRYLFLLHRRAGGGDPAAQLLTDRHLLGACFGWLATILLILA</sequence>